<feature type="domain" description="Major facilitator superfamily (MFS) profile" evidence="8">
    <location>
        <begin position="1"/>
        <end position="397"/>
    </location>
</feature>
<dbReference type="Proteomes" id="UP000733379">
    <property type="component" value="Unassembled WGS sequence"/>
</dbReference>
<feature type="transmembrane region" description="Helical" evidence="7">
    <location>
        <begin position="353"/>
        <end position="369"/>
    </location>
</feature>
<sequence length="432" mass="46229">MPSILKNRDFMRLWFGNTVAYVGLRGASFAYPILALVMTGSPISVSLVSFALLLPSMLFEVPSGIVADHWDRRRTLVRCQCMGLAATLLAAIATVAHPFGMTLLLCIASFIEGTAYVFFSTTELVVVRDIVTESERPEAFSFLEAEQPFANMVGRMLGSATFGIARSLPFLANAAAYLYCLWTLAKLRTRIPEKSEPNGRKLVQIWSWSETTAGIRELWGDPFVRGATVVLAVTNAIFQVVVLILTLKVKDGGHSVWTIGVVLGSTGLGGMLGAAVAPRIADRHGPRIVLICVGWAWVACGVAVAASSNVMVLWFGFAGVGCAAAILGVSLTLHRVRAFPEDHVGRIWGATKFIAYGCSAIGALVAGPLVEWLGIRATGWVLVVGLVLVVRYARGLPKPRRSAPAPAPVPSQGATNWIAQVSSKGPVDPDDR</sequence>
<gene>
    <name evidence="9" type="ORF">KO481_14420</name>
</gene>
<keyword evidence="4 7" id="KW-1133">Transmembrane helix</keyword>
<name>A0ABS6AXD0_9NOCA</name>
<feature type="transmembrane region" description="Helical" evidence="7">
    <location>
        <begin position="375"/>
        <end position="393"/>
    </location>
</feature>
<evidence type="ECO:0000313" key="9">
    <source>
        <dbReference type="EMBL" id="MBU3062712.1"/>
    </source>
</evidence>
<accession>A0ABS6AXD0</accession>
<reference evidence="9 10" key="1">
    <citation type="submission" date="2021-06" db="EMBL/GenBank/DDBJ databases">
        <title>Actinomycetes sequencing.</title>
        <authorList>
            <person name="Shan Q."/>
        </authorList>
    </citation>
    <scope>NUCLEOTIDE SEQUENCE [LARGE SCALE GENOMIC DNA]</scope>
    <source>
        <strain evidence="9 10">NEAU-G5</strain>
    </source>
</reference>
<comment type="caution">
    <text evidence="9">The sequence shown here is derived from an EMBL/GenBank/DDBJ whole genome shotgun (WGS) entry which is preliminary data.</text>
</comment>
<proteinExistence type="predicted"/>
<dbReference type="PROSITE" id="PS50850">
    <property type="entry name" value="MFS"/>
    <property type="match status" value="1"/>
</dbReference>
<evidence type="ECO:0000313" key="10">
    <source>
        <dbReference type="Proteomes" id="UP000733379"/>
    </source>
</evidence>
<evidence type="ECO:0000256" key="5">
    <source>
        <dbReference type="ARBA" id="ARBA00023136"/>
    </source>
</evidence>
<feature type="transmembrane region" description="Helical" evidence="7">
    <location>
        <begin position="288"/>
        <end position="306"/>
    </location>
</feature>
<keyword evidence="2" id="KW-1003">Cell membrane</keyword>
<dbReference type="InterPro" id="IPR011701">
    <property type="entry name" value="MFS"/>
</dbReference>
<feature type="transmembrane region" description="Helical" evidence="7">
    <location>
        <begin position="43"/>
        <end position="61"/>
    </location>
</feature>
<keyword evidence="3 7" id="KW-0812">Transmembrane</keyword>
<dbReference type="InterPro" id="IPR020846">
    <property type="entry name" value="MFS_dom"/>
</dbReference>
<keyword evidence="5 7" id="KW-0472">Membrane</keyword>
<evidence type="ECO:0000256" key="7">
    <source>
        <dbReference type="SAM" id="Phobius"/>
    </source>
</evidence>
<feature type="transmembrane region" description="Helical" evidence="7">
    <location>
        <begin position="257"/>
        <end position="276"/>
    </location>
</feature>
<dbReference type="PANTHER" id="PTHR23513:SF6">
    <property type="entry name" value="MAJOR FACILITATOR SUPERFAMILY ASSOCIATED DOMAIN-CONTAINING PROTEIN"/>
    <property type="match status" value="1"/>
</dbReference>
<feature type="transmembrane region" description="Helical" evidence="7">
    <location>
        <begin position="12"/>
        <end position="37"/>
    </location>
</feature>
<dbReference type="Pfam" id="PF07690">
    <property type="entry name" value="MFS_1"/>
    <property type="match status" value="1"/>
</dbReference>
<evidence type="ECO:0000256" key="4">
    <source>
        <dbReference type="ARBA" id="ARBA00022989"/>
    </source>
</evidence>
<feature type="transmembrane region" description="Helical" evidence="7">
    <location>
        <begin position="164"/>
        <end position="185"/>
    </location>
</feature>
<organism evidence="9 10">
    <name type="scientific">Nocardia albiluteola</name>
    <dbReference type="NCBI Taxonomy" id="2842303"/>
    <lineage>
        <taxon>Bacteria</taxon>
        <taxon>Bacillati</taxon>
        <taxon>Actinomycetota</taxon>
        <taxon>Actinomycetes</taxon>
        <taxon>Mycobacteriales</taxon>
        <taxon>Nocardiaceae</taxon>
        <taxon>Nocardia</taxon>
    </lineage>
</organism>
<feature type="transmembrane region" description="Helical" evidence="7">
    <location>
        <begin position="312"/>
        <end position="333"/>
    </location>
</feature>
<comment type="subcellular location">
    <subcellularLocation>
        <location evidence="1">Cell membrane</location>
        <topology evidence="1">Multi-pass membrane protein</topology>
    </subcellularLocation>
</comment>
<evidence type="ECO:0000256" key="2">
    <source>
        <dbReference type="ARBA" id="ARBA00022475"/>
    </source>
</evidence>
<feature type="transmembrane region" description="Helical" evidence="7">
    <location>
        <begin position="82"/>
        <end position="111"/>
    </location>
</feature>
<dbReference type="EMBL" id="JAHKNI010000004">
    <property type="protein sequence ID" value="MBU3062712.1"/>
    <property type="molecule type" value="Genomic_DNA"/>
</dbReference>
<dbReference type="CDD" id="cd06173">
    <property type="entry name" value="MFS_MefA_like"/>
    <property type="match status" value="1"/>
</dbReference>
<feature type="region of interest" description="Disordered" evidence="6">
    <location>
        <begin position="398"/>
        <end position="432"/>
    </location>
</feature>
<evidence type="ECO:0000256" key="6">
    <source>
        <dbReference type="SAM" id="MobiDB-lite"/>
    </source>
</evidence>
<dbReference type="InterPro" id="IPR036259">
    <property type="entry name" value="MFS_trans_sf"/>
</dbReference>
<dbReference type="Gene3D" id="1.20.1250.20">
    <property type="entry name" value="MFS general substrate transporter like domains"/>
    <property type="match status" value="1"/>
</dbReference>
<evidence type="ECO:0000256" key="1">
    <source>
        <dbReference type="ARBA" id="ARBA00004651"/>
    </source>
</evidence>
<protein>
    <submittedName>
        <fullName evidence="9">MFS transporter</fullName>
    </submittedName>
</protein>
<evidence type="ECO:0000259" key="8">
    <source>
        <dbReference type="PROSITE" id="PS50850"/>
    </source>
</evidence>
<dbReference type="SUPFAM" id="SSF103473">
    <property type="entry name" value="MFS general substrate transporter"/>
    <property type="match status" value="1"/>
</dbReference>
<dbReference type="RefSeq" id="WP_215917611.1">
    <property type="nucleotide sequence ID" value="NZ_JAHKNI010000004.1"/>
</dbReference>
<dbReference type="PANTHER" id="PTHR23513">
    <property type="entry name" value="INTEGRAL MEMBRANE EFFLUX PROTEIN-RELATED"/>
    <property type="match status" value="1"/>
</dbReference>
<feature type="transmembrane region" description="Helical" evidence="7">
    <location>
        <begin position="223"/>
        <end position="245"/>
    </location>
</feature>
<feature type="compositionally biased region" description="Polar residues" evidence="6">
    <location>
        <begin position="412"/>
        <end position="423"/>
    </location>
</feature>
<evidence type="ECO:0000256" key="3">
    <source>
        <dbReference type="ARBA" id="ARBA00022692"/>
    </source>
</evidence>
<keyword evidence="10" id="KW-1185">Reference proteome</keyword>